<dbReference type="InterPro" id="IPR050490">
    <property type="entry name" value="Bact_solute-bd_prot1"/>
</dbReference>
<dbReference type="GO" id="GO:0042597">
    <property type="term" value="C:periplasmic space"/>
    <property type="evidence" value="ECO:0007669"/>
    <property type="project" value="UniProtKB-SubCell"/>
</dbReference>
<name>S3KGK1_TREMA</name>
<feature type="chain" id="PRO_5004522907" description="ABC transporter substrate-binding protein" evidence="3">
    <location>
        <begin position="21"/>
        <end position="414"/>
    </location>
</feature>
<dbReference type="PANTHER" id="PTHR43649">
    <property type="entry name" value="ARABINOSE-BINDING PROTEIN-RELATED"/>
    <property type="match status" value="1"/>
</dbReference>
<dbReference type="EMBL" id="ATFF01000006">
    <property type="protein sequence ID" value="EPF31362.1"/>
    <property type="molecule type" value="Genomic_DNA"/>
</dbReference>
<keyword evidence="3" id="KW-0732">Signal</keyword>
<evidence type="ECO:0008006" key="6">
    <source>
        <dbReference type="Google" id="ProtNLM"/>
    </source>
</evidence>
<reference evidence="4 5" key="1">
    <citation type="submission" date="2013-04" db="EMBL/GenBank/DDBJ databases">
        <title>The Genome Sequence of Treponema maltophilum ATCC 51939.</title>
        <authorList>
            <consortium name="The Broad Institute Genomics Platform"/>
            <person name="Earl A."/>
            <person name="Ward D."/>
            <person name="Feldgarden M."/>
            <person name="Gevers D."/>
            <person name="Leonetti C."/>
            <person name="Blanton J.M."/>
            <person name="Dewhirst F.E."/>
            <person name="Izard J."/>
            <person name="Walker B."/>
            <person name="Young S."/>
            <person name="Zeng Q."/>
            <person name="Gargeya S."/>
            <person name="Fitzgerald M."/>
            <person name="Haas B."/>
            <person name="Abouelleil A."/>
            <person name="Allen A.W."/>
            <person name="Alvarado L."/>
            <person name="Arachchi H.M."/>
            <person name="Berlin A.M."/>
            <person name="Chapman S.B."/>
            <person name="Gainer-Dewar J."/>
            <person name="Goldberg J."/>
            <person name="Griggs A."/>
            <person name="Gujja S."/>
            <person name="Hansen M."/>
            <person name="Howarth C."/>
            <person name="Imamovic A."/>
            <person name="Ireland A."/>
            <person name="Larimer J."/>
            <person name="McCowan C."/>
            <person name="Murphy C."/>
            <person name="Pearson M."/>
            <person name="Poon T.W."/>
            <person name="Priest M."/>
            <person name="Roberts A."/>
            <person name="Saif S."/>
            <person name="Shea T."/>
            <person name="Sisk P."/>
            <person name="Sykes S."/>
            <person name="Wortman J."/>
            <person name="Nusbaum C."/>
            <person name="Birren B."/>
        </authorList>
    </citation>
    <scope>NUCLEOTIDE SEQUENCE [LARGE SCALE GENOMIC DNA]</scope>
    <source>
        <strain evidence="4 5">ATCC 51939</strain>
    </source>
</reference>
<comment type="caution">
    <text evidence="4">The sequence shown here is derived from an EMBL/GenBank/DDBJ whole genome shotgun (WGS) entry which is preliminary data.</text>
</comment>
<protein>
    <recommendedName>
        <fullName evidence="6">ABC transporter substrate-binding protein</fullName>
    </recommendedName>
</protein>
<dbReference type="PANTHER" id="PTHR43649:SF12">
    <property type="entry name" value="DIACETYLCHITOBIOSE BINDING PROTEIN DASA"/>
    <property type="match status" value="1"/>
</dbReference>
<dbReference type="eggNOG" id="COG1653">
    <property type="taxonomic scope" value="Bacteria"/>
</dbReference>
<sequence length="414" mass="44198">MKKVKIAAALAVFVAGIVCFSGCKGKNESSVSSTGKIVLTVAARGGTHTDVIEAVKGDFEQKNNCTVNVLAFSADDLKQHAALDSINTKGVYDLVMIDDPVMPEFTENGVLQNLTAMGYKDDTDFVEKSLALGKSPYATGDTYALPFTGNVQLFFYNDSVLKDAGMPLPSSWEDVLKTAKKIKSAGKAGYVIRGQQGNPIVSDFLPVLWAYGGDVFDENWNVVVDSPEAKKALKMYCDLFAAGANYEKNDIVASVANGNAGMALGWPSWFISSSNAQASYAAIPDRVSSSSEKHATGMIGNWMMGITANSTHKETALKLLTYLTSAEVQKSAVDKGGVPTRTSVFTDSAITAKYPYFSVIYEGTNNSVVRPRTPKWSSVENAFGIELSNVVSAGKSIDDGLAAAKKAIEEIMAK</sequence>
<gene>
    <name evidence="4" type="ORF">HMPREF9194_01708</name>
</gene>
<accession>S3KGK1</accession>
<dbReference type="InterPro" id="IPR006059">
    <property type="entry name" value="SBP"/>
</dbReference>
<dbReference type="STRING" id="1125699.HMPREF9194_01708"/>
<evidence type="ECO:0000256" key="3">
    <source>
        <dbReference type="SAM" id="SignalP"/>
    </source>
</evidence>
<dbReference type="AlphaFoldDB" id="S3KGK1"/>
<comment type="similarity">
    <text evidence="2">Belongs to the bacterial solute-binding protein 1 family.</text>
</comment>
<dbReference type="Proteomes" id="UP000014541">
    <property type="component" value="Unassembled WGS sequence"/>
</dbReference>
<dbReference type="Gene3D" id="3.40.190.10">
    <property type="entry name" value="Periplasmic binding protein-like II"/>
    <property type="match status" value="2"/>
</dbReference>
<evidence type="ECO:0000256" key="1">
    <source>
        <dbReference type="ARBA" id="ARBA00004418"/>
    </source>
</evidence>
<evidence type="ECO:0000313" key="5">
    <source>
        <dbReference type="Proteomes" id="UP000014541"/>
    </source>
</evidence>
<evidence type="ECO:0000313" key="4">
    <source>
        <dbReference type="EMBL" id="EPF31362.1"/>
    </source>
</evidence>
<dbReference type="SUPFAM" id="SSF53850">
    <property type="entry name" value="Periplasmic binding protein-like II"/>
    <property type="match status" value="1"/>
</dbReference>
<dbReference type="Pfam" id="PF01547">
    <property type="entry name" value="SBP_bac_1"/>
    <property type="match status" value="1"/>
</dbReference>
<dbReference type="OrthoDB" id="9768630at2"/>
<evidence type="ECO:0000256" key="2">
    <source>
        <dbReference type="ARBA" id="ARBA00008520"/>
    </source>
</evidence>
<organism evidence="4 5">
    <name type="scientific">Treponema maltophilum ATCC 51939</name>
    <dbReference type="NCBI Taxonomy" id="1125699"/>
    <lineage>
        <taxon>Bacteria</taxon>
        <taxon>Pseudomonadati</taxon>
        <taxon>Spirochaetota</taxon>
        <taxon>Spirochaetia</taxon>
        <taxon>Spirochaetales</taxon>
        <taxon>Treponemataceae</taxon>
        <taxon>Treponema</taxon>
    </lineage>
</organism>
<keyword evidence="5" id="KW-1185">Reference proteome</keyword>
<dbReference type="RefSeq" id="WP_016525973.1">
    <property type="nucleotide sequence ID" value="NZ_KE332518.1"/>
</dbReference>
<dbReference type="PATRIC" id="fig|1125699.3.peg.1723"/>
<comment type="subcellular location">
    <subcellularLocation>
        <location evidence="1">Periplasm</location>
    </subcellularLocation>
</comment>
<feature type="signal peptide" evidence="3">
    <location>
        <begin position="1"/>
        <end position="20"/>
    </location>
</feature>
<dbReference type="HOGENOM" id="CLU_031285_9_2_12"/>
<proteinExistence type="inferred from homology"/>